<evidence type="ECO:0000313" key="4">
    <source>
        <dbReference type="Proteomes" id="UP000799118"/>
    </source>
</evidence>
<sequence>MPALTKHVRFTSINAIYSPIPSTPYAFTTSTTTSVSQSSEGSKHSKRRKHSSKLTTHTRPLPLDIPEPITRIHYLLAFSPYQLPPLTYDLCVHPSIIESYVSPDVLAESATDPPVSSLTIACPYLRWEFSITSTSRKSPYVSILDVIHALYRGLRMPVHPLEYKALPSMEAITNVNEAYFSRCNSIVEKKVRQEEQAKGIKRVDFLMGRNRFLGLSKKSGTSRKSGSMVWELNVS</sequence>
<organism evidence="3 4">
    <name type="scientific">Gymnopus androsaceus JB14</name>
    <dbReference type="NCBI Taxonomy" id="1447944"/>
    <lineage>
        <taxon>Eukaryota</taxon>
        <taxon>Fungi</taxon>
        <taxon>Dikarya</taxon>
        <taxon>Basidiomycota</taxon>
        <taxon>Agaricomycotina</taxon>
        <taxon>Agaricomycetes</taxon>
        <taxon>Agaricomycetidae</taxon>
        <taxon>Agaricales</taxon>
        <taxon>Marasmiineae</taxon>
        <taxon>Omphalotaceae</taxon>
        <taxon>Gymnopus</taxon>
    </lineage>
</organism>
<proteinExistence type="predicted"/>
<dbReference type="AlphaFoldDB" id="A0A6A4GXI6"/>
<dbReference type="InterPro" id="IPR046522">
    <property type="entry name" value="DUF6699"/>
</dbReference>
<reference evidence="3" key="1">
    <citation type="journal article" date="2019" name="Environ. Microbiol.">
        <title>Fungal ecological strategies reflected in gene transcription - a case study of two litter decomposers.</title>
        <authorList>
            <person name="Barbi F."/>
            <person name="Kohler A."/>
            <person name="Barry K."/>
            <person name="Baskaran P."/>
            <person name="Daum C."/>
            <person name="Fauchery L."/>
            <person name="Ihrmark K."/>
            <person name="Kuo A."/>
            <person name="LaButti K."/>
            <person name="Lipzen A."/>
            <person name="Morin E."/>
            <person name="Grigoriev I.V."/>
            <person name="Henrissat B."/>
            <person name="Lindahl B."/>
            <person name="Martin F."/>
        </authorList>
    </citation>
    <scope>NUCLEOTIDE SEQUENCE</scope>
    <source>
        <strain evidence="3">JB14</strain>
    </source>
</reference>
<protein>
    <recommendedName>
        <fullName evidence="2">DUF6699 domain-containing protein</fullName>
    </recommendedName>
</protein>
<evidence type="ECO:0000256" key="1">
    <source>
        <dbReference type="SAM" id="MobiDB-lite"/>
    </source>
</evidence>
<dbReference type="Proteomes" id="UP000799118">
    <property type="component" value="Unassembled WGS sequence"/>
</dbReference>
<evidence type="ECO:0000259" key="2">
    <source>
        <dbReference type="Pfam" id="PF20415"/>
    </source>
</evidence>
<dbReference type="Pfam" id="PF20415">
    <property type="entry name" value="DUF6699"/>
    <property type="match status" value="1"/>
</dbReference>
<dbReference type="OrthoDB" id="3224413at2759"/>
<evidence type="ECO:0000313" key="3">
    <source>
        <dbReference type="EMBL" id="KAE9390592.1"/>
    </source>
</evidence>
<name>A0A6A4GXI6_9AGAR</name>
<accession>A0A6A4GXI6</accession>
<gene>
    <name evidence="3" type="ORF">BT96DRAFT_925782</name>
</gene>
<feature type="domain" description="DUF6699" evidence="2">
    <location>
        <begin position="86"/>
        <end position="218"/>
    </location>
</feature>
<keyword evidence="4" id="KW-1185">Reference proteome</keyword>
<dbReference type="EMBL" id="ML769652">
    <property type="protein sequence ID" value="KAE9390592.1"/>
    <property type="molecule type" value="Genomic_DNA"/>
</dbReference>
<feature type="region of interest" description="Disordered" evidence="1">
    <location>
        <begin position="34"/>
        <end position="59"/>
    </location>
</feature>